<dbReference type="VEuPathDB" id="MicrosporidiaDB:HERIO_2762"/>
<evidence type="ECO:0000313" key="3">
    <source>
        <dbReference type="Proteomes" id="UP000192356"/>
    </source>
</evidence>
<name>A0A1X0QBI6_9MICR</name>
<feature type="non-terminal residue" evidence="2">
    <location>
        <position position="126"/>
    </location>
</feature>
<reference evidence="2 3" key="1">
    <citation type="journal article" date="2017" name="Environ. Microbiol.">
        <title>Decay of the glycolytic pathway and adaptation to intranuclear parasitism within Enterocytozoonidae microsporidia.</title>
        <authorList>
            <person name="Wiredu Boakye D."/>
            <person name="Jaroenlak P."/>
            <person name="Prachumwat A."/>
            <person name="Williams T.A."/>
            <person name="Bateman K.S."/>
            <person name="Itsathitphaisarn O."/>
            <person name="Sritunyalucksana K."/>
            <person name="Paszkiewicz K.H."/>
            <person name="Moore K.A."/>
            <person name="Stentiford G.D."/>
            <person name="Williams B.A."/>
        </authorList>
    </citation>
    <scope>NUCLEOTIDE SEQUENCE [LARGE SCALE GENOMIC DNA]</scope>
    <source>
        <strain evidence="2 3">GB1</strain>
    </source>
</reference>
<evidence type="ECO:0000313" key="2">
    <source>
        <dbReference type="EMBL" id="ORD97128.1"/>
    </source>
</evidence>
<proteinExistence type="predicted"/>
<dbReference type="VEuPathDB" id="MicrosporidiaDB:A0H76_3029"/>
<protein>
    <submittedName>
        <fullName evidence="2">Uncharacterized protein</fullName>
    </submittedName>
</protein>
<organism evidence="2 3">
    <name type="scientific">Hepatospora eriocheir</name>
    <dbReference type="NCBI Taxonomy" id="1081669"/>
    <lineage>
        <taxon>Eukaryota</taxon>
        <taxon>Fungi</taxon>
        <taxon>Fungi incertae sedis</taxon>
        <taxon>Microsporidia</taxon>
        <taxon>Hepatosporidae</taxon>
        <taxon>Hepatospora</taxon>
    </lineage>
</organism>
<dbReference type="AlphaFoldDB" id="A0A1X0QBI6"/>
<comment type="caution">
    <text evidence="2">The sequence shown here is derived from an EMBL/GenBank/DDBJ whole genome shotgun (WGS) entry which is preliminary data.</text>
</comment>
<keyword evidence="1" id="KW-0732">Signal</keyword>
<keyword evidence="3" id="KW-1185">Reference proteome</keyword>
<dbReference type="Proteomes" id="UP000192356">
    <property type="component" value="Unassembled WGS sequence"/>
</dbReference>
<feature type="chain" id="PRO_5012755338" evidence="1">
    <location>
        <begin position="19"/>
        <end position="126"/>
    </location>
</feature>
<evidence type="ECO:0000256" key="1">
    <source>
        <dbReference type="SAM" id="SignalP"/>
    </source>
</evidence>
<accession>A0A1X0QBI6</accession>
<dbReference type="EMBL" id="LVKB01000040">
    <property type="protein sequence ID" value="ORD97128.1"/>
    <property type="molecule type" value="Genomic_DNA"/>
</dbReference>
<gene>
    <name evidence="2" type="ORF">HERIO_2762</name>
</gene>
<sequence length="126" mass="14100">MIVYRLLSWLLTFNNVEGKNLAICGDDGVVYLEFNEADLMCLVTQEGQIMVAHRTSETGEFSPLQVVNTNTNELTVVDSLPAPFQNIVNQASQIESQNTFIANSPYRDFYVANNEQQPIIQATPMP</sequence>
<feature type="signal peptide" evidence="1">
    <location>
        <begin position="1"/>
        <end position="18"/>
    </location>
</feature>